<dbReference type="EnsemblFungi" id="MAPG_05944T0">
    <property type="protein sequence ID" value="MAPG_05944T0"/>
    <property type="gene ID" value="MAPG_05944"/>
</dbReference>
<reference evidence="4" key="1">
    <citation type="submission" date="2010-05" db="EMBL/GenBank/DDBJ databases">
        <title>The genome sequence of Magnaporthe poae strain ATCC 64411.</title>
        <authorList>
            <person name="Ma L.-J."/>
            <person name="Dead R."/>
            <person name="Young S."/>
            <person name="Zeng Q."/>
            <person name="Koehrsen M."/>
            <person name="Alvarado L."/>
            <person name="Berlin A."/>
            <person name="Chapman S.B."/>
            <person name="Chen Z."/>
            <person name="Freedman E."/>
            <person name="Gellesch M."/>
            <person name="Goldberg J."/>
            <person name="Griggs A."/>
            <person name="Gujja S."/>
            <person name="Heilman E.R."/>
            <person name="Heiman D."/>
            <person name="Hepburn T."/>
            <person name="Howarth C."/>
            <person name="Jen D."/>
            <person name="Larson L."/>
            <person name="Mehta T."/>
            <person name="Neiman D."/>
            <person name="Pearson M."/>
            <person name="Roberts A."/>
            <person name="Saif S."/>
            <person name="Shea T."/>
            <person name="Shenoy N."/>
            <person name="Sisk P."/>
            <person name="Stolte C."/>
            <person name="Sykes S."/>
            <person name="Walk T."/>
            <person name="White J."/>
            <person name="Yandava C."/>
            <person name="Haas B."/>
            <person name="Nusbaum C."/>
            <person name="Birren B."/>
        </authorList>
    </citation>
    <scope>NUCLEOTIDE SEQUENCE [LARGE SCALE GENOMIC DNA]</scope>
    <source>
        <strain evidence="4">ATCC 64411 / 73-15</strain>
    </source>
</reference>
<gene>
    <name evidence="2" type="ORF">MAPG_05944</name>
</gene>
<feature type="compositionally biased region" description="Basic residues" evidence="1">
    <location>
        <begin position="134"/>
        <end position="144"/>
    </location>
</feature>
<dbReference type="EMBL" id="GL876970">
    <property type="protein sequence ID" value="KLU86937.1"/>
    <property type="molecule type" value="Genomic_DNA"/>
</dbReference>
<reference evidence="2" key="3">
    <citation type="submission" date="2011-03" db="EMBL/GenBank/DDBJ databases">
        <title>Annotation of Magnaporthe poae ATCC 64411.</title>
        <authorList>
            <person name="Ma L.-J."/>
            <person name="Dead R."/>
            <person name="Young S.K."/>
            <person name="Zeng Q."/>
            <person name="Gargeya S."/>
            <person name="Fitzgerald M."/>
            <person name="Haas B."/>
            <person name="Abouelleil A."/>
            <person name="Alvarado L."/>
            <person name="Arachchi H.M."/>
            <person name="Berlin A."/>
            <person name="Brown A."/>
            <person name="Chapman S.B."/>
            <person name="Chen Z."/>
            <person name="Dunbar C."/>
            <person name="Freedman E."/>
            <person name="Gearin G."/>
            <person name="Gellesch M."/>
            <person name="Goldberg J."/>
            <person name="Griggs A."/>
            <person name="Gujja S."/>
            <person name="Heiman D."/>
            <person name="Howarth C."/>
            <person name="Larson L."/>
            <person name="Lui A."/>
            <person name="MacDonald P.J.P."/>
            <person name="Mehta T."/>
            <person name="Montmayeur A."/>
            <person name="Murphy C."/>
            <person name="Neiman D."/>
            <person name="Pearson M."/>
            <person name="Priest M."/>
            <person name="Roberts A."/>
            <person name="Saif S."/>
            <person name="Shea T."/>
            <person name="Shenoy N."/>
            <person name="Sisk P."/>
            <person name="Stolte C."/>
            <person name="Sykes S."/>
            <person name="Yandava C."/>
            <person name="Wortman J."/>
            <person name="Nusbaum C."/>
            <person name="Birren B."/>
        </authorList>
    </citation>
    <scope>NUCLEOTIDE SEQUENCE</scope>
    <source>
        <strain evidence="2">ATCC 64411</strain>
    </source>
</reference>
<evidence type="ECO:0000313" key="2">
    <source>
        <dbReference type="EMBL" id="KLU86937.1"/>
    </source>
</evidence>
<dbReference type="Proteomes" id="UP000011715">
    <property type="component" value="Unassembled WGS sequence"/>
</dbReference>
<dbReference type="VEuPathDB" id="FungiDB:MAPG_05944"/>
<protein>
    <submittedName>
        <fullName evidence="2 3">Uncharacterized protein</fullName>
    </submittedName>
</protein>
<reference evidence="3" key="5">
    <citation type="submission" date="2015-06" db="UniProtKB">
        <authorList>
            <consortium name="EnsemblFungi"/>
        </authorList>
    </citation>
    <scope>IDENTIFICATION</scope>
    <source>
        <strain evidence="3">ATCC 64411</strain>
    </source>
</reference>
<evidence type="ECO:0000313" key="3">
    <source>
        <dbReference type="EnsemblFungi" id="MAPG_05944T0"/>
    </source>
</evidence>
<dbReference type="AlphaFoldDB" id="A0A0C4E0R2"/>
<reference evidence="3" key="4">
    <citation type="journal article" date="2015" name="G3 (Bethesda)">
        <title>Genome sequences of three phytopathogenic species of the Magnaporthaceae family of fungi.</title>
        <authorList>
            <person name="Okagaki L.H."/>
            <person name="Nunes C.C."/>
            <person name="Sailsbery J."/>
            <person name="Clay B."/>
            <person name="Brown D."/>
            <person name="John T."/>
            <person name="Oh Y."/>
            <person name="Young N."/>
            <person name="Fitzgerald M."/>
            <person name="Haas B.J."/>
            <person name="Zeng Q."/>
            <person name="Young S."/>
            <person name="Adiconis X."/>
            <person name="Fan L."/>
            <person name="Levin J.Z."/>
            <person name="Mitchell T.K."/>
            <person name="Okubara P.A."/>
            <person name="Farman M.L."/>
            <person name="Kohn L.M."/>
            <person name="Birren B."/>
            <person name="Ma L.-J."/>
            <person name="Dean R.A."/>
        </authorList>
    </citation>
    <scope>NUCLEOTIDE SEQUENCE</scope>
    <source>
        <strain evidence="3">ATCC 64411 / 73-15</strain>
    </source>
</reference>
<evidence type="ECO:0000256" key="1">
    <source>
        <dbReference type="SAM" id="MobiDB-lite"/>
    </source>
</evidence>
<organism evidence="3 4">
    <name type="scientific">Magnaporthiopsis poae (strain ATCC 64411 / 73-15)</name>
    <name type="common">Kentucky bluegrass fungus</name>
    <name type="synonym">Magnaporthe poae</name>
    <dbReference type="NCBI Taxonomy" id="644358"/>
    <lineage>
        <taxon>Eukaryota</taxon>
        <taxon>Fungi</taxon>
        <taxon>Dikarya</taxon>
        <taxon>Ascomycota</taxon>
        <taxon>Pezizomycotina</taxon>
        <taxon>Sordariomycetes</taxon>
        <taxon>Sordariomycetidae</taxon>
        <taxon>Magnaporthales</taxon>
        <taxon>Magnaporthaceae</taxon>
        <taxon>Magnaporthiopsis</taxon>
    </lineage>
</organism>
<accession>A0A0C4E0R2</accession>
<name>A0A0C4E0R2_MAGP6</name>
<dbReference type="EMBL" id="ADBL01001420">
    <property type="status" value="NOT_ANNOTATED_CDS"/>
    <property type="molecule type" value="Genomic_DNA"/>
</dbReference>
<reference evidence="2" key="2">
    <citation type="submission" date="2010-05" db="EMBL/GenBank/DDBJ databases">
        <title>The Genome Sequence of Magnaporthe poae strain ATCC 64411.</title>
        <authorList>
            <consortium name="The Broad Institute Genome Sequencing Platform"/>
            <consortium name="Broad Institute Genome Sequencing Center for Infectious Disease"/>
            <person name="Ma L.-J."/>
            <person name="Dead R."/>
            <person name="Young S."/>
            <person name="Zeng Q."/>
            <person name="Koehrsen M."/>
            <person name="Alvarado L."/>
            <person name="Berlin A."/>
            <person name="Chapman S.B."/>
            <person name="Chen Z."/>
            <person name="Freedman E."/>
            <person name="Gellesch M."/>
            <person name="Goldberg J."/>
            <person name="Griggs A."/>
            <person name="Gujja S."/>
            <person name="Heilman E.R."/>
            <person name="Heiman D."/>
            <person name="Hepburn T."/>
            <person name="Howarth C."/>
            <person name="Jen D."/>
            <person name="Larson L."/>
            <person name="Mehta T."/>
            <person name="Neiman D."/>
            <person name="Pearson M."/>
            <person name="Roberts A."/>
            <person name="Saif S."/>
            <person name="Shea T."/>
            <person name="Shenoy N."/>
            <person name="Sisk P."/>
            <person name="Stolte C."/>
            <person name="Sykes S."/>
            <person name="Walk T."/>
            <person name="White J."/>
            <person name="Yandava C."/>
            <person name="Haas B."/>
            <person name="Nusbaum C."/>
            <person name="Birren B."/>
        </authorList>
    </citation>
    <scope>NUCLEOTIDE SEQUENCE</scope>
    <source>
        <strain evidence="2">ATCC 64411</strain>
    </source>
</reference>
<proteinExistence type="predicted"/>
<feature type="region of interest" description="Disordered" evidence="1">
    <location>
        <begin position="124"/>
        <end position="152"/>
    </location>
</feature>
<sequence length="209" mass="23225">MDGPWKSSLQLAVKRLKDFVVDVIVYVMCRAPAAQVACSVVWSRVAIEIDGGPGRAFHHLLFDVSEGEKERESVKMDGCQDLGQSKTLCCCVSGCYNHAMAQDTDSSGPAVAAGFPRPQRLSEWWTSMTEGPRSKKHGGSRRRDRGAETRVGSSGPIANHFLIKAGQQEMLDAKDRSLRTEAMGFPARRVRTKESLFWFLLFKPNYLNT</sequence>
<keyword evidence="4" id="KW-1185">Reference proteome</keyword>
<evidence type="ECO:0000313" key="4">
    <source>
        <dbReference type="Proteomes" id="UP000011715"/>
    </source>
</evidence>